<feature type="compositionally biased region" description="Low complexity" evidence="1">
    <location>
        <begin position="49"/>
        <end position="63"/>
    </location>
</feature>
<dbReference type="EMBL" id="FNXT01000989">
    <property type="protein sequence ID" value="SZX70415.1"/>
    <property type="molecule type" value="Genomic_DNA"/>
</dbReference>
<reference evidence="2 3" key="1">
    <citation type="submission" date="2016-10" db="EMBL/GenBank/DDBJ databases">
        <authorList>
            <person name="Cai Z."/>
        </authorList>
    </citation>
    <scope>NUCLEOTIDE SEQUENCE [LARGE SCALE GENOMIC DNA]</scope>
</reference>
<keyword evidence="3" id="KW-1185">Reference proteome</keyword>
<dbReference type="Proteomes" id="UP000256970">
    <property type="component" value="Unassembled WGS sequence"/>
</dbReference>
<evidence type="ECO:0008006" key="4">
    <source>
        <dbReference type="Google" id="ProtNLM"/>
    </source>
</evidence>
<dbReference type="AlphaFoldDB" id="A0A383VY70"/>
<evidence type="ECO:0000313" key="3">
    <source>
        <dbReference type="Proteomes" id="UP000256970"/>
    </source>
</evidence>
<organism evidence="2 3">
    <name type="scientific">Tetradesmus obliquus</name>
    <name type="common">Green alga</name>
    <name type="synonym">Acutodesmus obliquus</name>
    <dbReference type="NCBI Taxonomy" id="3088"/>
    <lineage>
        <taxon>Eukaryota</taxon>
        <taxon>Viridiplantae</taxon>
        <taxon>Chlorophyta</taxon>
        <taxon>core chlorophytes</taxon>
        <taxon>Chlorophyceae</taxon>
        <taxon>CS clade</taxon>
        <taxon>Sphaeropleales</taxon>
        <taxon>Scenedesmaceae</taxon>
        <taxon>Tetradesmus</taxon>
    </lineage>
</organism>
<feature type="region of interest" description="Disordered" evidence="1">
    <location>
        <begin position="24"/>
        <end position="88"/>
    </location>
</feature>
<protein>
    <recommendedName>
        <fullName evidence="4">Sushi domain-containing protein</fullName>
    </recommendedName>
</protein>
<evidence type="ECO:0000256" key="1">
    <source>
        <dbReference type="SAM" id="MobiDB-lite"/>
    </source>
</evidence>
<accession>A0A383VY70</accession>
<name>A0A383VY70_TETOB</name>
<evidence type="ECO:0000313" key="2">
    <source>
        <dbReference type="EMBL" id="SZX70415.1"/>
    </source>
</evidence>
<gene>
    <name evidence="2" type="ORF">BQ4739_LOCUS10631</name>
</gene>
<sequence length="949" mass="94908">MHAAPTAAAAPLGAVSAAHVHVAGSAGPEPSAGHVTGARPAGPIPSAGPAPTAVPAAAATPKPSEGQVSGAGPAGPAGPAGAEPTGDIARSLLGATGCANNELPRPPANARWIASGDCNPQNEGSFDSTVCEGACLPGFTASGSFSSTCSFVGGTTCFGWTTTSTSLACKLPGCAGTPSTALGVTLPPNALWDCAQLSASPPGTTCNAGCPSNYVQAGNLSSLCAGGSGAAAWQAPTGSGITCTLEVPQAPCSNSPGPSTDGMPSNAQWACTGQITPSGSTCRATCVPGYGNVAPTVLLATCLNGVWRQPEGSLTCALSTAPCLQPPPAAWLPLGGKWDCSGTQHAAACTASCTSNYTKSGAITAWCYNGEYAQPTTNIACSPIGCSSNPGPNLNPNATWSCQLPAAHGVKCTAGCSGPSAAPDPPVAVCDFGNWVYSKGSCSGESSRSYFYTFTGPPAMIAELTKVIANGDPLTIVNNQIFGSLQNLLPLYSSYLGQLGFLLQNIWASQSTINTKRRQLLMDQGMDSIVIGMQVSLGLSDSIGTPMGASAGAGSCIVQLMPGTLANSSAGIISANHSSTESTVTVCGSVKTLFATFTYLASSIDTGSTKLVASIPSNSSTTNCSVTPDIVPGNDGNTSVAVTCQNADGSSFSGPETYTVLITANSTCSGLPLLTAAATNIRAVQSPTVIVRLASPPAPVCGGKPAVVMFIYTVDGLQPGQDLNLTTQVGPACTATLTPSPSKANGTAVVTCSGAFAPNASIPVELNITATTQGCGAATGLSHGNVSVLCCTTGSSYAKIGNSTSSINCFQHARPGATGDACAQAAKASGFINRGPGSGKLFLAQNTSSCTSAVAVGSIRVSCPDGAVAKKLLFKLTTPERYRSSERRYWVACAPPTSSAACPGKPTWIRVKRTTLEFNVTAGCSCSSAYYGLVDFASYRRLPPSVCGN</sequence>
<proteinExistence type="predicted"/>